<sequence length="134" mass="15122">MFVFETFPAMPEDWTALFSLADGKYTIIISFNRANDWAGIYVLLSTQLGTDDQKKNKHPVVKAIHFDAYQVIRNIAISPPLYELAPSIGFITEKCMLKATILAMLALHVSQLMLKFPATLHFFNNPQNFGAHSM</sequence>
<reference evidence="2" key="1">
    <citation type="submission" date="2022-11" db="UniProtKB">
        <authorList>
            <consortium name="WormBaseParasite"/>
        </authorList>
    </citation>
    <scope>IDENTIFICATION</scope>
</reference>
<keyword evidence="1" id="KW-1185">Reference proteome</keyword>
<protein>
    <submittedName>
        <fullName evidence="2">Uncharacterized protein</fullName>
    </submittedName>
</protein>
<accession>A0A915I4D8</accession>
<evidence type="ECO:0000313" key="2">
    <source>
        <dbReference type="WBParaSite" id="nRc.2.0.1.t08616-RA"/>
    </source>
</evidence>
<organism evidence="1 2">
    <name type="scientific">Romanomermis culicivorax</name>
    <name type="common">Nematode worm</name>
    <dbReference type="NCBI Taxonomy" id="13658"/>
    <lineage>
        <taxon>Eukaryota</taxon>
        <taxon>Metazoa</taxon>
        <taxon>Ecdysozoa</taxon>
        <taxon>Nematoda</taxon>
        <taxon>Enoplea</taxon>
        <taxon>Dorylaimia</taxon>
        <taxon>Mermithida</taxon>
        <taxon>Mermithoidea</taxon>
        <taxon>Mermithidae</taxon>
        <taxon>Romanomermis</taxon>
    </lineage>
</organism>
<evidence type="ECO:0000313" key="1">
    <source>
        <dbReference type="Proteomes" id="UP000887565"/>
    </source>
</evidence>
<proteinExistence type="predicted"/>
<dbReference type="AlphaFoldDB" id="A0A915I4D8"/>
<dbReference type="Proteomes" id="UP000887565">
    <property type="component" value="Unplaced"/>
</dbReference>
<name>A0A915I4D8_ROMCU</name>
<dbReference type="WBParaSite" id="nRc.2.0.1.t08616-RA">
    <property type="protein sequence ID" value="nRc.2.0.1.t08616-RA"/>
    <property type="gene ID" value="nRc.2.0.1.g08616"/>
</dbReference>